<dbReference type="SUPFAM" id="SSF55785">
    <property type="entry name" value="PYP-like sensor domain (PAS domain)"/>
    <property type="match status" value="2"/>
</dbReference>
<dbReference type="Gene3D" id="3.30.450.20">
    <property type="entry name" value="PAS domain"/>
    <property type="match status" value="2"/>
</dbReference>
<comment type="catalytic activity">
    <reaction evidence="1">
        <text>ATP + protein L-histidine = ADP + protein N-phospho-L-histidine.</text>
        <dbReference type="EC" id="2.7.13.3"/>
    </reaction>
</comment>
<feature type="coiled-coil region" evidence="6">
    <location>
        <begin position="245"/>
        <end position="272"/>
    </location>
</feature>
<dbReference type="InterPro" id="IPR035965">
    <property type="entry name" value="PAS-like_dom_sf"/>
</dbReference>
<dbReference type="InterPro" id="IPR013656">
    <property type="entry name" value="PAS_4"/>
</dbReference>
<dbReference type="FunFam" id="3.30.565.10:FF:000006">
    <property type="entry name" value="Sensor histidine kinase WalK"/>
    <property type="match status" value="1"/>
</dbReference>
<dbReference type="InterPro" id="IPR000014">
    <property type="entry name" value="PAS"/>
</dbReference>
<reference evidence="8 9" key="1">
    <citation type="journal article" date="2023" name="Antonie Van Leeuwenhoek">
        <title>Flavobacterium potami sp. nov., a multi-metal resistance genes harbouring bacterium isolated from shallow river silt.</title>
        <authorList>
            <person name="Li S."/>
            <person name="Mao S."/>
            <person name="Mu W."/>
            <person name="Guo B."/>
            <person name="Li C."/>
            <person name="Zhu Q."/>
            <person name="Hou X."/>
            <person name="Zhao Y."/>
            <person name="Wei S."/>
            <person name="Liu H."/>
            <person name="Liu A."/>
        </authorList>
    </citation>
    <scope>NUCLEOTIDE SEQUENCE [LARGE SCALE GENOMIC DNA]</scope>
    <source>
        <strain evidence="8 9">17A</strain>
    </source>
</reference>
<accession>A0A9X1KP56</accession>
<sequence length="498" mass="56319">MTNLPESMRESVLRDVIDTAPFPIGVYTGYNMKIVLANKCMIKTYGKGPDVIGTNYTEILPELKNQEIFEQLREVLHTGRPFEAKNARVDIVVEGILKPHYFNYNFTPIFDVEGKVYGVMNTAAEVTELNVARQQTIEIEKRLRLAVDAAQLGTFEIDTDKGTITGSKRFLSFFEKDSEISLSDLNGLIYTEDLALWQDALKNLTRMGDLNCEIRAAVNDTLYWLRFSGSLSESDNKENIIVGIAQDITQQKKNAQELLQLVEQRTMELRRSNDDLKQFGHVISHDLKEPVRKILLFSDILKQETAKGQQMPRISQYANKLNKSAERLTEMIDSILNYSSAGSPEVEEEVDLNETIERIKEDLEIKILEKSAVIEHSKLPTVKGSKILFHQLFYNLIANSLKFSRESFDSRIKIQCSTDEGNLRITVSDNGIGIAPENSIKIFNAFERLHSKDQYEGTGLGLSLCKKITERHNGQLKNITADGSGAVFEMTFPSDILS</sequence>
<evidence type="ECO:0000256" key="6">
    <source>
        <dbReference type="SAM" id="Coils"/>
    </source>
</evidence>
<evidence type="ECO:0000256" key="4">
    <source>
        <dbReference type="ARBA" id="ARBA00022679"/>
    </source>
</evidence>
<dbReference type="Pfam" id="PF00512">
    <property type="entry name" value="HisKA"/>
    <property type="match status" value="1"/>
</dbReference>
<dbReference type="EC" id="2.7.13.3" evidence="2"/>
<dbReference type="EMBL" id="JAINUY010000001">
    <property type="protein sequence ID" value="MBZ4034240.1"/>
    <property type="molecule type" value="Genomic_DNA"/>
</dbReference>
<dbReference type="SUPFAM" id="SSF55874">
    <property type="entry name" value="ATPase domain of HSP90 chaperone/DNA topoisomerase II/histidine kinase"/>
    <property type="match status" value="1"/>
</dbReference>
<dbReference type="GO" id="GO:0000155">
    <property type="term" value="F:phosphorelay sensor kinase activity"/>
    <property type="evidence" value="ECO:0007669"/>
    <property type="project" value="InterPro"/>
</dbReference>
<evidence type="ECO:0000259" key="7">
    <source>
        <dbReference type="PROSITE" id="PS50109"/>
    </source>
</evidence>
<evidence type="ECO:0000256" key="3">
    <source>
        <dbReference type="ARBA" id="ARBA00022553"/>
    </source>
</evidence>
<dbReference type="SMART" id="SM00388">
    <property type="entry name" value="HisKA"/>
    <property type="match status" value="1"/>
</dbReference>
<dbReference type="PRINTS" id="PR00344">
    <property type="entry name" value="BCTRLSENSOR"/>
</dbReference>
<keyword evidence="5" id="KW-0418">Kinase</keyword>
<dbReference type="Pfam" id="PF08448">
    <property type="entry name" value="PAS_4"/>
    <property type="match status" value="1"/>
</dbReference>
<dbReference type="SUPFAM" id="SSF47384">
    <property type="entry name" value="Homodimeric domain of signal transducing histidine kinase"/>
    <property type="match status" value="1"/>
</dbReference>
<protein>
    <recommendedName>
        <fullName evidence="2">histidine kinase</fullName>
        <ecNumber evidence="2">2.7.13.3</ecNumber>
    </recommendedName>
</protein>
<dbReference type="SMART" id="SM00091">
    <property type="entry name" value="PAS"/>
    <property type="match status" value="2"/>
</dbReference>
<dbReference type="Gene3D" id="3.30.565.10">
    <property type="entry name" value="Histidine kinase-like ATPase, C-terminal domain"/>
    <property type="match status" value="1"/>
</dbReference>
<dbReference type="InterPro" id="IPR003594">
    <property type="entry name" value="HATPase_dom"/>
</dbReference>
<dbReference type="Gene3D" id="1.10.287.130">
    <property type="match status" value="1"/>
</dbReference>
<keyword evidence="4" id="KW-0808">Transferase</keyword>
<evidence type="ECO:0000256" key="1">
    <source>
        <dbReference type="ARBA" id="ARBA00000085"/>
    </source>
</evidence>
<dbReference type="AlphaFoldDB" id="A0A9X1KP56"/>
<evidence type="ECO:0000256" key="5">
    <source>
        <dbReference type="ARBA" id="ARBA00022777"/>
    </source>
</evidence>
<evidence type="ECO:0000256" key="2">
    <source>
        <dbReference type="ARBA" id="ARBA00012438"/>
    </source>
</evidence>
<dbReference type="InterPro" id="IPR003661">
    <property type="entry name" value="HisK_dim/P_dom"/>
</dbReference>
<evidence type="ECO:0000313" key="8">
    <source>
        <dbReference type="EMBL" id="MBZ4034240.1"/>
    </source>
</evidence>
<dbReference type="CDD" id="cd00082">
    <property type="entry name" value="HisKA"/>
    <property type="match status" value="1"/>
</dbReference>
<dbReference type="InterPro" id="IPR036097">
    <property type="entry name" value="HisK_dim/P_sf"/>
</dbReference>
<dbReference type="Pfam" id="PF02518">
    <property type="entry name" value="HATPase_c"/>
    <property type="match status" value="1"/>
</dbReference>
<dbReference type="InterPro" id="IPR005467">
    <property type="entry name" value="His_kinase_dom"/>
</dbReference>
<dbReference type="InterPro" id="IPR036890">
    <property type="entry name" value="HATPase_C_sf"/>
</dbReference>
<organism evidence="8 9">
    <name type="scientific">Flavobacterium potami</name>
    <dbReference type="NCBI Taxonomy" id="2872310"/>
    <lineage>
        <taxon>Bacteria</taxon>
        <taxon>Pseudomonadati</taxon>
        <taxon>Bacteroidota</taxon>
        <taxon>Flavobacteriia</taxon>
        <taxon>Flavobacteriales</taxon>
        <taxon>Flavobacteriaceae</taxon>
        <taxon>Flavobacterium</taxon>
    </lineage>
</organism>
<dbReference type="SMART" id="SM00387">
    <property type="entry name" value="HATPase_c"/>
    <property type="match status" value="1"/>
</dbReference>
<name>A0A9X1KP56_9FLAO</name>
<dbReference type="PANTHER" id="PTHR43304:SF1">
    <property type="entry name" value="PAC DOMAIN-CONTAINING PROTEIN"/>
    <property type="match status" value="1"/>
</dbReference>
<dbReference type="PANTHER" id="PTHR43304">
    <property type="entry name" value="PHYTOCHROME-LIKE PROTEIN CPH1"/>
    <property type="match status" value="1"/>
</dbReference>
<comment type="caution">
    <text evidence="8">The sequence shown here is derived from an EMBL/GenBank/DDBJ whole genome shotgun (WGS) entry which is preliminary data.</text>
</comment>
<evidence type="ECO:0000313" key="9">
    <source>
        <dbReference type="Proteomes" id="UP001139366"/>
    </source>
</evidence>
<dbReference type="InterPro" id="IPR052162">
    <property type="entry name" value="Sensor_kinase/Photoreceptor"/>
</dbReference>
<proteinExistence type="predicted"/>
<dbReference type="InterPro" id="IPR004358">
    <property type="entry name" value="Sig_transdc_His_kin-like_C"/>
</dbReference>
<keyword evidence="6" id="KW-0175">Coiled coil</keyword>
<gene>
    <name evidence="8" type="ORF">K6T82_05645</name>
</gene>
<keyword evidence="3" id="KW-0597">Phosphoprotein</keyword>
<feature type="domain" description="Histidine kinase" evidence="7">
    <location>
        <begin position="282"/>
        <end position="496"/>
    </location>
</feature>
<keyword evidence="9" id="KW-1185">Reference proteome</keyword>
<dbReference type="PROSITE" id="PS50109">
    <property type="entry name" value="HIS_KIN"/>
    <property type="match status" value="1"/>
</dbReference>
<dbReference type="Proteomes" id="UP001139366">
    <property type="component" value="Unassembled WGS sequence"/>
</dbReference>